<protein>
    <submittedName>
        <fullName evidence="5">Putative WD repeat-containing protein</fullName>
    </submittedName>
</protein>
<organism evidence="5 6">
    <name type="scientific">Hanseniaspora osmophila</name>
    <dbReference type="NCBI Taxonomy" id="56408"/>
    <lineage>
        <taxon>Eukaryota</taxon>
        <taxon>Fungi</taxon>
        <taxon>Dikarya</taxon>
        <taxon>Ascomycota</taxon>
        <taxon>Saccharomycotina</taxon>
        <taxon>Saccharomycetes</taxon>
        <taxon>Saccharomycodales</taxon>
        <taxon>Saccharomycodaceae</taxon>
        <taxon>Hanseniaspora</taxon>
    </lineage>
</organism>
<feature type="region of interest" description="Disordered" evidence="4">
    <location>
        <begin position="355"/>
        <end position="412"/>
    </location>
</feature>
<keyword evidence="1 3" id="KW-0853">WD repeat</keyword>
<dbReference type="Proteomes" id="UP000095728">
    <property type="component" value="Unassembled WGS sequence"/>
</dbReference>
<feature type="compositionally biased region" description="Acidic residues" evidence="4">
    <location>
        <begin position="355"/>
        <end position="364"/>
    </location>
</feature>
<evidence type="ECO:0000256" key="3">
    <source>
        <dbReference type="PROSITE-ProRule" id="PRU00221"/>
    </source>
</evidence>
<reference evidence="6" key="1">
    <citation type="journal article" date="2016" name="Genome Announc.">
        <title>Genome sequences of three species of Hanseniaspora isolated from spontaneous wine fermentations.</title>
        <authorList>
            <person name="Sternes P.R."/>
            <person name="Lee D."/>
            <person name="Kutyna D.R."/>
            <person name="Borneman A.R."/>
        </authorList>
    </citation>
    <scope>NUCLEOTIDE SEQUENCE [LARGE SCALE GENOMIC DNA]</scope>
    <source>
        <strain evidence="6">AWRI3579</strain>
    </source>
</reference>
<dbReference type="InterPro" id="IPR015943">
    <property type="entry name" value="WD40/YVTN_repeat-like_dom_sf"/>
</dbReference>
<dbReference type="AlphaFoldDB" id="A0A1E5RP35"/>
<dbReference type="InParanoid" id="A0A1E5RP35"/>
<feature type="repeat" description="WD" evidence="3">
    <location>
        <begin position="148"/>
        <end position="190"/>
    </location>
</feature>
<dbReference type="SUPFAM" id="SSF50978">
    <property type="entry name" value="WD40 repeat-like"/>
    <property type="match status" value="1"/>
</dbReference>
<dbReference type="PANTHER" id="PTHR22889">
    <property type="entry name" value="WD REPEAT-CONTAINING PROTEIN 89"/>
    <property type="match status" value="1"/>
</dbReference>
<evidence type="ECO:0000313" key="6">
    <source>
        <dbReference type="Proteomes" id="UP000095728"/>
    </source>
</evidence>
<name>A0A1E5RP35_9ASCO</name>
<dbReference type="OrthoDB" id="25131at2759"/>
<evidence type="ECO:0000256" key="4">
    <source>
        <dbReference type="SAM" id="MobiDB-lite"/>
    </source>
</evidence>
<evidence type="ECO:0000256" key="2">
    <source>
        <dbReference type="ARBA" id="ARBA00022737"/>
    </source>
</evidence>
<comment type="caution">
    <text evidence="5">The sequence shown here is derived from an EMBL/GenBank/DDBJ whole genome shotgun (WGS) entry which is preliminary data.</text>
</comment>
<dbReference type="EMBL" id="LPNM01000005">
    <property type="protein sequence ID" value="OEJ88637.1"/>
    <property type="molecule type" value="Genomic_DNA"/>
</dbReference>
<dbReference type="InterPro" id="IPR039328">
    <property type="entry name" value="WDR89"/>
</dbReference>
<feature type="compositionally biased region" description="Basic residues" evidence="4">
    <location>
        <begin position="381"/>
        <end position="398"/>
    </location>
</feature>
<evidence type="ECO:0000313" key="5">
    <source>
        <dbReference type="EMBL" id="OEJ88637.1"/>
    </source>
</evidence>
<dbReference type="InterPro" id="IPR036322">
    <property type="entry name" value="WD40_repeat_dom_sf"/>
</dbReference>
<dbReference type="PROSITE" id="PS50082">
    <property type="entry name" value="WD_REPEATS_2"/>
    <property type="match status" value="1"/>
</dbReference>
<dbReference type="Gene3D" id="2.130.10.10">
    <property type="entry name" value="YVTN repeat-like/Quinoprotein amine dehydrogenase"/>
    <property type="match status" value="2"/>
</dbReference>
<dbReference type="FunCoup" id="A0A1E5RP35">
    <property type="interactions" value="722"/>
</dbReference>
<proteinExistence type="predicted"/>
<gene>
    <name evidence="5" type="ORF">AWRI3579_g855</name>
</gene>
<keyword evidence="6" id="KW-1185">Reference proteome</keyword>
<dbReference type="Pfam" id="PF00400">
    <property type="entry name" value="WD40"/>
    <property type="match status" value="1"/>
</dbReference>
<keyword evidence="2" id="KW-0677">Repeat</keyword>
<sequence length="412" mass="46083">MSVVSNRSFGSNNWCLQFETLSDSSADQSGNYLLTSLSNGECHVLNKETLASVNVCKGWFSGKPISGMTSMKDGNTFALSSDKTIKIFDLRTDLQKNCATTITSMNAPIMSLTYDHDTLCYGTELKGVDAPIHLYRKGYYNTPYRSFLDSHHDDVMSLKFHPTDKHVLLSGSTDGYCNIYDLTQEEEEDALHQVINYQSVHSCGFLSPKRIFVLGHMECLSVHSLNDKSDELNEEKPLDFGDLREPLNCEYVVNLYPGFVATGKNSESSLKIWSLQNEQINTKQPIVELANVHGGEIIRDVFVQDDLVYTCGEDGQVNISKTPNSLHLPKSFWEYNTNNSAETNVFEGTTAEVDMSENADEQPDFEANVLEADLNADKPRSSKHKSKGKSKHKSKHKSANQSSSSSRLYKPY</sequence>
<dbReference type="InterPro" id="IPR001680">
    <property type="entry name" value="WD40_rpt"/>
</dbReference>
<evidence type="ECO:0000256" key="1">
    <source>
        <dbReference type="ARBA" id="ARBA00022574"/>
    </source>
</evidence>
<dbReference type="PANTHER" id="PTHR22889:SF0">
    <property type="entry name" value="WD REPEAT-CONTAINING PROTEIN 89"/>
    <property type="match status" value="1"/>
</dbReference>
<accession>A0A1E5RP35</accession>
<dbReference type="SMART" id="SM00320">
    <property type="entry name" value="WD40"/>
    <property type="match status" value="3"/>
</dbReference>